<dbReference type="PANTHER" id="PTHR24020:SF84">
    <property type="entry name" value="VWFA DOMAIN-CONTAINING PROTEIN"/>
    <property type="match status" value="1"/>
</dbReference>
<feature type="domain" description="VWFA" evidence="2">
    <location>
        <begin position="226"/>
        <end position="399"/>
    </location>
</feature>
<dbReference type="EMBL" id="CAJHNH020000546">
    <property type="protein sequence ID" value="CAG5118377.1"/>
    <property type="molecule type" value="Genomic_DNA"/>
</dbReference>
<feature type="signal peptide" evidence="1">
    <location>
        <begin position="1"/>
        <end position="19"/>
    </location>
</feature>
<evidence type="ECO:0000313" key="4">
    <source>
        <dbReference type="Proteomes" id="UP000678393"/>
    </source>
</evidence>
<dbReference type="Gene3D" id="3.40.50.410">
    <property type="entry name" value="von Willebrand factor, type A domain"/>
    <property type="match status" value="3"/>
</dbReference>
<accession>A0A8S3YMI3</accession>
<feature type="domain" description="VWFA" evidence="2">
    <location>
        <begin position="29"/>
        <end position="201"/>
    </location>
</feature>
<dbReference type="Proteomes" id="UP000678393">
    <property type="component" value="Unassembled WGS sequence"/>
</dbReference>
<dbReference type="PROSITE" id="PS50234">
    <property type="entry name" value="VWFA"/>
    <property type="match status" value="3"/>
</dbReference>
<dbReference type="Pfam" id="PF00092">
    <property type="entry name" value="VWA"/>
    <property type="match status" value="3"/>
</dbReference>
<evidence type="ECO:0000259" key="2">
    <source>
        <dbReference type="PROSITE" id="PS50234"/>
    </source>
</evidence>
<dbReference type="AlphaFoldDB" id="A0A8S3YMI3"/>
<dbReference type="PRINTS" id="PR00453">
    <property type="entry name" value="VWFADOMAIN"/>
</dbReference>
<dbReference type="PANTHER" id="PTHR24020">
    <property type="entry name" value="COLLAGEN ALPHA"/>
    <property type="match status" value="1"/>
</dbReference>
<proteinExistence type="predicted"/>
<dbReference type="SMART" id="SM00327">
    <property type="entry name" value="VWA"/>
    <property type="match status" value="2"/>
</dbReference>
<sequence length="480" mass="52337">MPTLLLICLLSCGLATVTSQGVACQGQADILFILDSSSSISRASYNTMINFVINVTRNFYIGPNTVQFAAVVFGSAPYLQFNFNIFTDHLALEQALHRMAYLAQTSDTDKALQLAREHIFTLAHGSRPYVPKIAVTITDGPSTNPLRTAAEAKKLKDAGIQMIAIDVGTLLNQELQALASTSNDVFTVADFDQLYSIQSSITSRTCAKINPSKDAYVTCNVTQKADILFILDASGSIGTANFSVMLNFLVDITRNFNLGPDGIQFASIVFGTDAQEVFDFTTYNNQANLERGILSTPYIEGWTYTDKALRLAREQMFSRAKGSRPDVQKIAIVFTDGQSNNKTATQEQSTLLKNSGVLVLSVGIGSGVDQAELQTIASVPGDVFEVSDFNVLNTIQKEVTNRTCQQAPACDAKADILFILDSSDSININNYNEVLDFVVNLTRSFNVGPQAFQFANVIFSDAAQEAFDFTKHTNHTSLEQ</sequence>
<keyword evidence="4" id="KW-1185">Reference proteome</keyword>
<comment type="caution">
    <text evidence="3">The sequence shown here is derived from an EMBL/GenBank/DDBJ whole genome shotgun (WGS) entry which is preliminary data.</text>
</comment>
<feature type="domain" description="VWFA" evidence="2">
    <location>
        <begin position="415"/>
        <end position="480"/>
    </location>
</feature>
<protein>
    <recommendedName>
        <fullName evidence="2">VWFA domain-containing protein</fullName>
    </recommendedName>
</protein>
<dbReference type="InterPro" id="IPR050525">
    <property type="entry name" value="ECM_Assembly_Org"/>
</dbReference>
<gene>
    <name evidence="3" type="ORF">CUNI_LOCUS3935</name>
</gene>
<dbReference type="InterPro" id="IPR036465">
    <property type="entry name" value="vWFA_dom_sf"/>
</dbReference>
<feature type="non-terminal residue" evidence="3">
    <location>
        <position position="480"/>
    </location>
</feature>
<dbReference type="CDD" id="cd01450">
    <property type="entry name" value="vWFA_subfamily_ECM"/>
    <property type="match status" value="1"/>
</dbReference>
<organism evidence="3 4">
    <name type="scientific">Candidula unifasciata</name>
    <dbReference type="NCBI Taxonomy" id="100452"/>
    <lineage>
        <taxon>Eukaryota</taxon>
        <taxon>Metazoa</taxon>
        <taxon>Spiralia</taxon>
        <taxon>Lophotrochozoa</taxon>
        <taxon>Mollusca</taxon>
        <taxon>Gastropoda</taxon>
        <taxon>Heterobranchia</taxon>
        <taxon>Euthyneura</taxon>
        <taxon>Panpulmonata</taxon>
        <taxon>Eupulmonata</taxon>
        <taxon>Stylommatophora</taxon>
        <taxon>Helicina</taxon>
        <taxon>Helicoidea</taxon>
        <taxon>Geomitridae</taxon>
        <taxon>Candidula</taxon>
    </lineage>
</organism>
<keyword evidence="1" id="KW-0732">Signal</keyword>
<dbReference type="InterPro" id="IPR002035">
    <property type="entry name" value="VWF_A"/>
</dbReference>
<evidence type="ECO:0000256" key="1">
    <source>
        <dbReference type="SAM" id="SignalP"/>
    </source>
</evidence>
<dbReference type="SUPFAM" id="SSF53300">
    <property type="entry name" value="vWA-like"/>
    <property type="match status" value="3"/>
</dbReference>
<reference evidence="3" key="1">
    <citation type="submission" date="2021-04" db="EMBL/GenBank/DDBJ databases">
        <authorList>
            <consortium name="Molecular Ecology Group"/>
        </authorList>
    </citation>
    <scope>NUCLEOTIDE SEQUENCE</scope>
</reference>
<dbReference type="OrthoDB" id="10256829at2759"/>
<evidence type="ECO:0000313" key="3">
    <source>
        <dbReference type="EMBL" id="CAG5118377.1"/>
    </source>
</evidence>
<feature type="chain" id="PRO_5035791841" description="VWFA domain-containing protein" evidence="1">
    <location>
        <begin position="20"/>
        <end position="480"/>
    </location>
</feature>
<name>A0A8S3YMI3_9EUPU</name>